<dbReference type="OrthoDB" id="420187at2759"/>
<feature type="region of interest" description="Disordered" evidence="8">
    <location>
        <begin position="402"/>
        <end position="422"/>
    </location>
</feature>
<evidence type="ECO:0000259" key="9">
    <source>
        <dbReference type="PROSITE" id="PS50235"/>
    </source>
</evidence>
<keyword evidence="10" id="KW-1185">Reference proteome</keyword>
<dbReference type="KEGG" id="dzi:111276010"/>
<dbReference type="GeneID" id="111276010"/>
<dbReference type="EC" id="3.4.19.12" evidence="7"/>
<organism evidence="10 11">
    <name type="scientific">Durio zibethinus</name>
    <name type="common">Durian</name>
    <dbReference type="NCBI Taxonomy" id="66656"/>
    <lineage>
        <taxon>Eukaryota</taxon>
        <taxon>Viridiplantae</taxon>
        <taxon>Streptophyta</taxon>
        <taxon>Embryophyta</taxon>
        <taxon>Tracheophyta</taxon>
        <taxon>Spermatophyta</taxon>
        <taxon>Magnoliopsida</taxon>
        <taxon>eudicotyledons</taxon>
        <taxon>Gunneridae</taxon>
        <taxon>Pentapetalae</taxon>
        <taxon>rosids</taxon>
        <taxon>malvids</taxon>
        <taxon>Malvales</taxon>
        <taxon>Malvaceae</taxon>
        <taxon>Helicteroideae</taxon>
        <taxon>Durio</taxon>
    </lineage>
</organism>
<dbReference type="PANTHER" id="PTHR24006:SF758">
    <property type="entry name" value="UBIQUITIN CARBOXYL-TERMINAL HYDROLASE 36"/>
    <property type="match status" value="1"/>
</dbReference>
<dbReference type="Gene3D" id="3.90.70.10">
    <property type="entry name" value="Cysteine proteinases"/>
    <property type="match status" value="1"/>
</dbReference>
<keyword evidence="3 7" id="KW-0645">Protease</keyword>
<keyword evidence="5 7" id="KW-0378">Hydrolase</keyword>
<dbReference type="InterPro" id="IPR050164">
    <property type="entry name" value="Peptidase_C19"/>
</dbReference>
<dbReference type="InterPro" id="IPR001394">
    <property type="entry name" value="Peptidase_C19_UCH"/>
</dbReference>
<name>A0A6P5WNY8_DURZI</name>
<comment type="similarity">
    <text evidence="2 7">Belongs to the peptidase C19 family.</text>
</comment>
<dbReference type="GO" id="GO:0006508">
    <property type="term" value="P:proteolysis"/>
    <property type="evidence" value="ECO:0007669"/>
    <property type="project" value="UniProtKB-KW"/>
</dbReference>
<feature type="domain" description="USP" evidence="9">
    <location>
        <begin position="25"/>
        <end position="340"/>
    </location>
</feature>
<evidence type="ECO:0000313" key="10">
    <source>
        <dbReference type="Proteomes" id="UP000515121"/>
    </source>
</evidence>
<feature type="compositionally biased region" description="Basic and acidic residues" evidence="8">
    <location>
        <begin position="531"/>
        <end position="548"/>
    </location>
</feature>
<feature type="region of interest" description="Disordered" evidence="8">
    <location>
        <begin position="523"/>
        <end position="551"/>
    </location>
</feature>
<accession>A0A6P5WNY8</accession>
<dbReference type="Pfam" id="PF00443">
    <property type="entry name" value="UCH"/>
    <property type="match status" value="1"/>
</dbReference>
<dbReference type="PROSITE" id="PS50235">
    <property type="entry name" value="USP_3"/>
    <property type="match status" value="1"/>
</dbReference>
<dbReference type="PANTHER" id="PTHR24006">
    <property type="entry name" value="UBIQUITIN CARBOXYL-TERMINAL HYDROLASE"/>
    <property type="match status" value="1"/>
</dbReference>
<gene>
    <name evidence="11" type="primary">LOC111276010</name>
</gene>
<evidence type="ECO:0000256" key="2">
    <source>
        <dbReference type="ARBA" id="ARBA00009085"/>
    </source>
</evidence>
<dbReference type="CDD" id="cd02661">
    <property type="entry name" value="Peptidase_C19E"/>
    <property type="match status" value="1"/>
</dbReference>
<dbReference type="InterPro" id="IPR038765">
    <property type="entry name" value="Papain-like_cys_pep_sf"/>
</dbReference>
<protein>
    <recommendedName>
        <fullName evidence="7">Ubiquitin carboxyl-terminal hydrolase</fullName>
        <ecNumber evidence="7">3.4.19.12</ecNumber>
    </recommendedName>
</protein>
<dbReference type="GO" id="GO:0005634">
    <property type="term" value="C:nucleus"/>
    <property type="evidence" value="ECO:0007669"/>
    <property type="project" value="TreeGrafter"/>
</dbReference>
<evidence type="ECO:0000256" key="6">
    <source>
        <dbReference type="ARBA" id="ARBA00022807"/>
    </source>
</evidence>
<reference evidence="11" key="1">
    <citation type="submission" date="2025-08" db="UniProtKB">
        <authorList>
            <consortium name="RefSeq"/>
        </authorList>
    </citation>
    <scope>IDENTIFICATION</scope>
    <source>
        <tissue evidence="11">Fruit stalk</tissue>
    </source>
</reference>
<sequence>MGFVKLQMTWQPSLLSEKRKKGPPLGLRNLGNSCYLNSVLQCLTYTPPLANFCLRSQHSSFCDASASKNPRDCPFCILEAWITRSLTLDLTLDAPSKIQSCLKIFAQHFRFGRQEDAHEFLRYVIDACHNTCLRLRKLRRKGRDEEGGEPVNGNTVVKEIFGGALQSQVKCLGCGGESNKVDDVMDISLDILNSGSLNEAMHKFFQPEVLDGNNKYNCDHCKKLVAARKQLSICQAPNILVIQLKRFEGIFGTKIDRLIKFEEVLVLSSFMCKASQDRQPEYNLFGTIVHSGYSPESGHYYAYIKDAMGRWYRCNDSFVSLSTLQEVLSEKAYILFFSRNNPRPGYLGSTFSSNGVKPHDSNGSEASKILKAVQLKPVQTKHCIEQYSQEDKVGKLSSSPQVKFSISENPGPKKLPVTNNGKVGFHKTQNIAVNGVSKESIPVEKNVKDMLSFMSRNGIDKSRKVDAVGSEKSQPFALANGNSMKSDPFAVNGNRSKVVGGQVDTAIFDACNKSVQKKISENSCDISGPKRKSEDSCDTSKPKQKLEDSCDISVPKRKSKDYCNFSGPKRKSESSCDILGSKRKPEGSCDNSGPMIKPKESFVNSGPMKKSKDSCDYSGPKKTEDSCDYSWSKKTEDSCEFSRPKGTSCILLSQDAQSHAEVENMKEMLKKEASSVLRSCGWYGDVYNFMYSRKQLCLLETGSTLSGNDLVKKLIADAKPTFIPQIPESLKEELIKRLQSFNQTKQDP</sequence>
<dbReference type="FunFam" id="3.90.70.10:FF:000118">
    <property type="entry name" value="Ubiquitin carboxyl-terminal hydrolase 25"/>
    <property type="match status" value="1"/>
</dbReference>
<dbReference type="InterPro" id="IPR018200">
    <property type="entry name" value="USP_CS"/>
</dbReference>
<evidence type="ECO:0000256" key="4">
    <source>
        <dbReference type="ARBA" id="ARBA00022786"/>
    </source>
</evidence>
<dbReference type="RefSeq" id="XP_022717447.1">
    <property type="nucleotide sequence ID" value="XM_022861712.1"/>
</dbReference>
<dbReference type="InterPro" id="IPR028889">
    <property type="entry name" value="USP"/>
</dbReference>
<evidence type="ECO:0000256" key="1">
    <source>
        <dbReference type="ARBA" id="ARBA00000707"/>
    </source>
</evidence>
<dbReference type="Proteomes" id="UP000515121">
    <property type="component" value="Unplaced"/>
</dbReference>
<comment type="catalytic activity">
    <reaction evidence="1 7">
        <text>Thiol-dependent hydrolysis of ester, thioester, amide, peptide and isopeptide bonds formed by the C-terminal Gly of ubiquitin (a 76-residue protein attached to proteins as an intracellular targeting signal).</text>
        <dbReference type="EC" id="3.4.19.12"/>
    </reaction>
</comment>
<keyword evidence="4 7" id="KW-0833">Ubl conjugation pathway</keyword>
<evidence type="ECO:0000256" key="7">
    <source>
        <dbReference type="RuleBase" id="RU366025"/>
    </source>
</evidence>
<evidence type="ECO:0000256" key="8">
    <source>
        <dbReference type="SAM" id="MobiDB-lite"/>
    </source>
</evidence>
<comment type="function">
    <text evidence="7">Recognizes and hydrolyzes the peptide bond at the C-terminal Gly of ubiquitin. Involved in the processing of poly-ubiquitin precursors as well as that of ubiquitinated proteins.</text>
</comment>
<dbReference type="GO" id="GO:0005829">
    <property type="term" value="C:cytosol"/>
    <property type="evidence" value="ECO:0007669"/>
    <property type="project" value="TreeGrafter"/>
</dbReference>
<evidence type="ECO:0000313" key="11">
    <source>
        <dbReference type="RefSeq" id="XP_022717447.1"/>
    </source>
</evidence>
<dbReference type="PROSITE" id="PS00972">
    <property type="entry name" value="USP_1"/>
    <property type="match status" value="1"/>
</dbReference>
<dbReference type="AlphaFoldDB" id="A0A6P5WNY8"/>
<dbReference type="GO" id="GO:0004843">
    <property type="term" value="F:cysteine-type deubiquitinase activity"/>
    <property type="evidence" value="ECO:0007669"/>
    <property type="project" value="UniProtKB-UniRule"/>
</dbReference>
<dbReference type="GO" id="GO:0016579">
    <property type="term" value="P:protein deubiquitination"/>
    <property type="evidence" value="ECO:0007669"/>
    <property type="project" value="InterPro"/>
</dbReference>
<evidence type="ECO:0000256" key="5">
    <source>
        <dbReference type="ARBA" id="ARBA00022801"/>
    </source>
</evidence>
<feature type="region of interest" description="Disordered" evidence="8">
    <location>
        <begin position="563"/>
        <end position="607"/>
    </location>
</feature>
<dbReference type="PROSITE" id="PS00973">
    <property type="entry name" value="USP_2"/>
    <property type="match status" value="1"/>
</dbReference>
<keyword evidence="6 7" id="KW-0788">Thiol protease</keyword>
<dbReference type="SUPFAM" id="SSF54001">
    <property type="entry name" value="Cysteine proteinases"/>
    <property type="match status" value="1"/>
</dbReference>
<evidence type="ECO:0000256" key="3">
    <source>
        <dbReference type="ARBA" id="ARBA00022670"/>
    </source>
</evidence>
<proteinExistence type="inferred from homology"/>